<organism evidence="1">
    <name type="scientific">Magallana gigas</name>
    <name type="common">Pacific oyster</name>
    <name type="synonym">Crassostrea gigas</name>
    <dbReference type="NCBI Taxonomy" id="29159"/>
    <lineage>
        <taxon>Eukaryota</taxon>
        <taxon>Metazoa</taxon>
        <taxon>Spiralia</taxon>
        <taxon>Lophotrochozoa</taxon>
        <taxon>Mollusca</taxon>
        <taxon>Bivalvia</taxon>
        <taxon>Autobranchia</taxon>
        <taxon>Pteriomorphia</taxon>
        <taxon>Ostreida</taxon>
        <taxon>Ostreoidea</taxon>
        <taxon>Ostreidae</taxon>
        <taxon>Magallana</taxon>
    </lineage>
</organism>
<protein>
    <submittedName>
        <fullName evidence="1">Uncharacterized protein</fullName>
    </submittedName>
</protein>
<dbReference type="HOGENOM" id="CLU_1023957_0_0_1"/>
<dbReference type="AlphaFoldDB" id="K1Q4U2"/>
<accession>K1Q4U2</accession>
<dbReference type="InParanoid" id="K1Q4U2"/>
<evidence type="ECO:0000313" key="1">
    <source>
        <dbReference type="EMBL" id="EKC28918.1"/>
    </source>
</evidence>
<name>K1Q4U2_MAGGI</name>
<dbReference type="EMBL" id="JH816162">
    <property type="protein sequence ID" value="EKC28918.1"/>
    <property type="molecule type" value="Genomic_DNA"/>
</dbReference>
<reference evidence="1" key="1">
    <citation type="journal article" date="2012" name="Nature">
        <title>The oyster genome reveals stress adaptation and complexity of shell formation.</title>
        <authorList>
            <person name="Zhang G."/>
            <person name="Fang X."/>
            <person name="Guo X."/>
            <person name="Li L."/>
            <person name="Luo R."/>
            <person name="Xu F."/>
            <person name="Yang P."/>
            <person name="Zhang L."/>
            <person name="Wang X."/>
            <person name="Qi H."/>
            <person name="Xiong Z."/>
            <person name="Que H."/>
            <person name="Xie Y."/>
            <person name="Holland P.W."/>
            <person name="Paps J."/>
            <person name="Zhu Y."/>
            <person name="Wu F."/>
            <person name="Chen Y."/>
            <person name="Wang J."/>
            <person name="Peng C."/>
            <person name="Meng J."/>
            <person name="Yang L."/>
            <person name="Liu J."/>
            <person name="Wen B."/>
            <person name="Zhang N."/>
            <person name="Huang Z."/>
            <person name="Zhu Q."/>
            <person name="Feng Y."/>
            <person name="Mount A."/>
            <person name="Hedgecock D."/>
            <person name="Xu Z."/>
            <person name="Liu Y."/>
            <person name="Domazet-Loso T."/>
            <person name="Du Y."/>
            <person name="Sun X."/>
            <person name="Zhang S."/>
            <person name="Liu B."/>
            <person name="Cheng P."/>
            <person name="Jiang X."/>
            <person name="Li J."/>
            <person name="Fan D."/>
            <person name="Wang W."/>
            <person name="Fu W."/>
            <person name="Wang T."/>
            <person name="Wang B."/>
            <person name="Zhang J."/>
            <person name="Peng Z."/>
            <person name="Li Y."/>
            <person name="Li N."/>
            <person name="Wang J."/>
            <person name="Chen M."/>
            <person name="He Y."/>
            <person name="Tan F."/>
            <person name="Song X."/>
            <person name="Zheng Q."/>
            <person name="Huang R."/>
            <person name="Yang H."/>
            <person name="Du X."/>
            <person name="Chen L."/>
            <person name="Yang M."/>
            <person name="Gaffney P.M."/>
            <person name="Wang S."/>
            <person name="Luo L."/>
            <person name="She Z."/>
            <person name="Ming Y."/>
            <person name="Huang W."/>
            <person name="Zhang S."/>
            <person name="Huang B."/>
            <person name="Zhang Y."/>
            <person name="Qu T."/>
            <person name="Ni P."/>
            <person name="Miao G."/>
            <person name="Wang J."/>
            <person name="Wang Q."/>
            <person name="Steinberg C.E."/>
            <person name="Wang H."/>
            <person name="Li N."/>
            <person name="Qian L."/>
            <person name="Zhang G."/>
            <person name="Li Y."/>
            <person name="Yang H."/>
            <person name="Liu X."/>
            <person name="Wang J."/>
            <person name="Yin Y."/>
            <person name="Wang J."/>
        </authorList>
    </citation>
    <scope>NUCLEOTIDE SEQUENCE [LARGE SCALE GENOMIC DNA]</scope>
    <source>
        <strain evidence="1">05x7-T-G4-1.051#20</strain>
    </source>
</reference>
<gene>
    <name evidence="1" type="ORF">CGI_10016421</name>
</gene>
<sequence>MDLNNLLKPLLKIEDVIKIIEYTKIVPQGVPDRFRKSASFEGIAYAYNDEHLGIEWMNSLNNTQILDRRRLSEAWYKKTLIEMKKNYNLQTDIEYILSDKLEGILECEKDVLWEKFSIKWSSSLHTDNCNHEECCKAIVIDGHMKGTRSVCGATEVKTIDSEELGSIHMGCWKMPMKGSLYCTEHKHVKEEHKKKPTEGAKTEEDSECNTLKENGHLQKFKSAGVCASVYNCGRKEWLAGSEVCGHQSPSVYTCQIEHVYSTMSTEQPWKKK</sequence>
<proteinExistence type="predicted"/>